<dbReference type="GO" id="GO:0000166">
    <property type="term" value="F:nucleotide binding"/>
    <property type="evidence" value="ECO:0007669"/>
    <property type="project" value="UniProtKB-KW"/>
</dbReference>
<dbReference type="InterPro" id="IPR029043">
    <property type="entry name" value="GcvT/YgfZ_C"/>
</dbReference>
<dbReference type="Pfam" id="PF13510">
    <property type="entry name" value="Fer2_4"/>
    <property type="match status" value="1"/>
</dbReference>
<evidence type="ECO:0000259" key="7">
    <source>
        <dbReference type="Pfam" id="PF17806"/>
    </source>
</evidence>
<dbReference type="NCBIfam" id="TIGR01372">
    <property type="entry name" value="soxA"/>
    <property type="match status" value="1"/>
</dbReference>
<dbReference type="Gene3D" id="3.10.20.440">
    <property type="entry name" value="2Fe-2S iron-sulphur cluster binding domain, sarcosine oxidase, alpha subunit, N-terminal domain"/>
    <property type="match status" value="1"/>
</dbReference>
<dbReference type="Pfam" id="PF12831">
    <property type="entry name" value="FAD_oxidored"/>
    <property type="match status" value="1"/>
</dbReference>
<dbReference type="PIRSF" id="PIRSF037980">
    <property type="entry name" value="SoxA"/>
    <property type="match status" value="1"/>
</dbReference>
<sequence length="982" mass="104028">MSTTASNTSCTPTAQPNRLAEGGLVDRSTTLTFTVDGETLTGHPGDTLASALLAHGRVQVGSSIYRGRPRGILSAGLEEPNALVQVRRPGHSVSESMLPATAIELVDGLEATYLSGVGELDPERDTALYDKKYVHADVLVVGGGPAGLSAALQAAASGARVVLVDDQPRLGGSLLSDPGATVDGLPAGEWVEQTVERLHAHPEVTVLTRTSAMGSYDSHYVNALENRTDHLGADAASPDLTGVSRQRLWNIRAQQVVVAAGAHERPLVFADNDRPGVMLASAVRTYLGRHGVAVGSRVVVATTNDSVYPLVHELVAAGVEVAAVADARTALTEPARVARNAGIRVVTGATVVGTSGDPRVESATVSAVDDDGTPVGEPEQVDCDLVAVSGGWSPVVHLHCHRQGKVRWHDELAAFVPADTVEGQQVVGAARGVFTLDGCLADGTRAGAAAAFNAGFVSESGAEAASAVVPDAVAPGPTRPLWVVRGEDGELDGLDTHFVDLQRDQTVRDVMRAARTGMRSVEHIKRYTSISTANDQGKTSAVNAIGVIATAQGGSSPGEVGTTTYRAPYAPVAFAALAGRDRGDLFDPARVTSVHPWHVEHGAQFEAVGQWLRPWYYPQGEESIDDAVRRECAAVRASVGMMDATTLGKIEVRGADAGEFLNLVYTNAFKKLAPGSARYGVMCTLDGMIFDDGVTLRLDDSRYFMTTTTGGAARVLDWLEEWHQTEWPDLDVTLTSVTEQWTTIAVVGPRSREVVSRIAPDLDVDNDAFPFMTYREVTLASGIPARVCRISFSGELAYEVNVSGWYGRQVWEDVAEAGAEFDITPYGTETMHVLRAEKGYPIVGQDTDGTVTPQDAGMAWVVSKAKDFIGKRSYLRSDTARPDRKHLVSLLPVDPALRLPEGCQLVEAGATADPDTGIVPMLGHVTSSYHSVALGRSFALALVRGGRDRIGQTVTAAVGDDFVDVVIGDTVLYDPEGTRRDG</sequence>
<dbReference type="Pfam" id="PF17806">
    <property type="entry name" value="SO_alpha_A3"/>
    <property type="match status" value="1"/>
</dbReference>
<keyword evidence="3" id="KW-0520">NAD</keyword>
<dbReference type="GO" id="GO:0008115">
    <property type="term" value="F:sarcosine oxidase activity"/>
    <property type="evidence" value="ECO:0007669"/>
    <property type="project" value="UniProtKB-UniRule"/>
</dbReference>
<dbReference type="SUPFAM" id="SSF103025">
    <property type="entry name" value="Folate-binding domain"/>
    <property type="match status" value="1"/>
</dbReference>
<reference evidence="8 9" key="1">
    <citation type="submission" date="2018-10" db="EMBL/GenBank/DDBJ databases">
        <title>Sequencing the genomes of 1000 actinobacteria strains.</title>
        <authorList>
            <person name="Klenk H.-P."/>
        </authorList>
    </citation>
    <scope>NUCLEOTIDE SEQUENCE [LARGE SCALE GENOMIC DNA]</scope>
    <source>
        <strain evidence="8 9">DSM 44267</strain>
    </source>
</reference>
<dbReference type="InterPro" id="IPR006277">
    <property type="entry name" value="Sarcosine_oxidase_asu"/>
</dbReference>
<dbReference type="EC" id="1.5.3.24" evidence="3"/>
<comment type="similarity">
    <text evidence="1 3">Belongs to the GcvT family.</text>
</comment>
<feature type="region of interest" description="Disordered" evidence="4">
    <location>
        <begin position="1"/>
        <end position="23"/>
    </location>
</feature>
<keyword evidence="3" id="KW-0547">Nucleotide-binding</keyword>
<dbReference type="Gene3D" id="3.30.1360.120">
    <property type="entry name" value="Probable tRNA modification gtpase trme, domain 1"/>
    <property type="match status" value="1"/>
</dbReference>
<keyword evidence="2 3" id="KW-0560">Oxidoreductase</keyword>
<dbReference type="EMBL" id="RBXT01000001">
    <property type="protein sequence ID" value="RKT79630.1"/>
    <property type="molecule type" value="Genomic_DNA"/>
</dbReference>
<comment type="subcellular location">
    <subcellularLocation>
        <location evidence="3">Cytoplasm</location>
    </subcellularLocation>
</comment>
<organism evidence="8 9">
    <name type="scientific">Terracoccus luteus</name>
    <dbReference type="NCBI Taxonomy" id="53356"/>
    <lineage>
        <taxon>Bacteria</taxon>
        <taxon>Bacillati</taxon>
        <taxon>Actinomycetota</taxon>
        <taxon>Actinomycetes</taxon>
        <taxon>Micrococcales</taxon>
        <taxon>Intrasporangiaceae</taxon>
        <taxon>Terracoccus</taxon>
    </lineage>
</organism>
<dbReference type="InterPro" id="IPR006222">
    <property type="entry name" value="GCVT_N"/>
</dbReference>
<evidence type="ECO:0000259" key="5">
    <source>
        <dbReference type="Pfam" id="PF01571"/>
    </source>
</evidence>
<feature type="domain" description="GCVT N-terminal" evidence="5">
    <location>
        <begin position="595"/>
        <end position="866"/>
    </location>
</feature>
<dbReference type="AlphaFoldDB" id="A0A495XYF0"/>
<dbReference type="InterPro" id="IPR027266">
    <property type="entry name" value="TrmE/GcvT-like"/>
</dbReference>
<evidence type="ECO:0000313" key="9">
    <source>
        <dbReference type="Proteomes" id="UP000278440"/>
    </source>
</evidence>
<dbReference type="OrthoDB" id="5287468at2"/>
<feature type="domain" description="SoxA A3" evidence="7">
    <location>
        <begin position="497"/>
        <end position="580"/>
    </location>
</feature>
<comment type="caution">
    <text evidence="8">The sequence shown here is derived from an EMBL/GenBank/DDBJ whole genome shotgun (WGS) entry which is preliminary data.</text>
</comment>
<dbReference type="InterPro" id="IPR028896">
    <property type="entry name" value="GcvT/YgfZ/DmdA"/>
</dbReference>
<dbReference type="GO" id="GO:0005737">
    <property type="term" value="C:cytoplasm"/>
    <property type="evidence" value="ECO:0007669"/>
    <property type="project" value="UniProtKB-SubCell"/>
</dbReference>
<dbReference type="InterPro" id="IPR036188">
    <property type="entry name" value="FAD/NAD-bd_sf"/>
</dbReference>
<dbReference type="PANTHER" id="PTHR43757:SF2">
    <property type="entry name" value="AMINOMETHYLTRANSFERASE, MITOCHONDRIAL"/>
    <property type="match status" value="1"/>
</dbReference>
<feature type="compositionally biased region" description="Polar residues" evidence="4">
    <location>
        <begin position="1"/>
        <end position="16"/>
    </location>
</feature>
<dbReference type="PANTHER" id="PTHR43757">
    <property type="entry name" value="AMINOMETHYLTRANSFERASE"/>
    <property type="match status" value="1"/>
</dbReference>
<protein>
    <recommendedName>
        <fullName evidence="3">Sarcosine oxidase subunit alpha</fullName>
        <ecNumber evidence="3">1.5.3.24</ecNumber>
    </recommendedName>
</protein>
<name>A0A495XYF0_9MICO</name>
<dbReference type="SUPFAM" id="SSF101790">
    <property type="entry name" value="Aminomethyltransferase beta-barrel domain"/>
    <property type="match status" value="1"/>
</dbReference>
<evidence type="ECO:0000256" key="4">
    <source>
        <dbReference type="SAM" id="MobiDB-lite"/>
    </source>
</evidence>
<dbReference type="PRINTS" id="PR00469">
    <property type="entry name" value="PNDRDTASEII"/>
</dbReference>
<comment type="catalytic activity">
    <reaction evidence="3">
        <text>sarcosine + (6S)-5,6,7,8-tetrahydrofolate + O2 = (6R)-5,10-methylene-5,6,7,8-tetrahydrofolate + glycine + H2O2</text>
        <dbReference type="Rhea" id="RHEA:70455"/>
        <dbReference type="ChEBI" id="CHEBI:15379"/>
        <dbReference type="ChEBI" id="CHEBI:15636"/>
        <dbReference type="ChEBI" id="CHEBI:16240"/>
        <dbReference type="ChEBI" id="CHEBI:57305"/>
        <dbReference type="ChEBI" id="CHEBI:57433"/>
        <dbReference type="ChEBI" id="CHEBI:57453"/>
        <dbReference type="EC" id="1.5.3.24"/>
    </reaction>
</comment>
<evidence type="ECO:0000259" key="6">
    <source>
        <dbReference type="Pfam" id="PF08669"/>
    </source>
</evidence>
<keyword evidence="9" id="KW-1185">Reference proteome</keyword>
<dbReference type="InterPro" id="IPR013977">
    <property type="entry name" value="GcvT_C"/>
</dbReference>
<dbReference type="RefSeq" id="WP_121034499.1">
    <property type="nucleotide sequence ID" value="NZ_RBXT01000001.1"/>
</dbReference>
<dbReference type="Pfam" id="PF01571">
    <property type="entry name" value="GCV_T"/>
    <property type="match status" value="1"/>
</dbReference>
<comment type="cofactor">
    <cofactor evidence="3">
        <name>NAD(+)</name>
        <dbReference type="ChEBI" id="CHEBI:57540"/>
    </cofactor>
    <text evidence="3">Binds 1 NAD(+) per subunit.</text>
</comment>
<evidence type="ECO:0000256" key="1">
    <source>
        <dbReference type="ARBA" id="ARBA00008609"/>
    </source>
</evidence>
<dbReference type="Gene3D" id="3.50.50.60">
    <property type="entry name" value="FAD/NAD(P)-binding domain"/>
    <property type="match status" value="1"/>
</dbReference>
<proteinExistence type="inferred from homology"/>
<evidence type="ECO:0000256" key="3">
    <source>
        <dbReference type="PIRNR" id="PIRNR037980"/>
    </source>
</evidence>
<gene>
    <name evidence="8" type="ORF">DFJ68_3104</name>
</gene>
<feature type="domain" description="Aminomethyltransferase C-terminal" evidence="6">
    <location>
        <begin position="885"/>
        <end position="974"/>
    </location>
</feature>
<dbReference type="InterPro" id="IPR041117">
    <property type="entry name" value="SoxA_A3"/>
</dbReference>
<dbReference type="Proteomes" id="UP000278440">
    <property type="component" value="Unassembled WGS sequence"/>
</dbReference>
<dbReference type="InterPro" id="IPR042204">
    <property type="entry name" value="2Fe-2S-bd_N"/>
</dbReference>
<accession>A0A495XYF0</accession>
<dbReference type="Pfam" id="PF08669">
    <property type="entry name" value="GCV_T_C"/>
    <property type="match status" value="1"/>
</dbReference>
<keyword evidence="3" id="KW-0963">Cytoplasm</keyword>
<dbReference type="PRINTS" id="PR00368">
    <property type="entry name" value="FADPNR"/>
</dbReference>
<evidence type="ECO:0000256" key="2">
    <source>
        <dbReference type="ARBA" id="ARBA00023002"/>
    </source>
</evidence>
<dbReference type="GO" id="GO:0046653">
    <property type="term" value="P:tetrahydrofolate metabolic process"/>
    <property type="evidence" value="ECO:0007669"/>
    <property type="project" value="UniProtKB-UniRule"/>
</dbReference>
<dbReference type="SUPFAM" id="SSF51905">
    <property type="entry name" value="FAD/NAD(P)-binding domain"/>
    <property type="match status" value="1"/>
</dbReference>
<evidence type="ECO:0000313" key="8">
    <source>
        <dbReference type="EMBL" id="RKT79630.1"/>
    </source>
</evidence>